<keyword evidence="8" id="KW-1185">Reference proteome</keyword>
<dbReference type="Pfam" id="PF14886">
    <property type="entry name" value="FAM183"/>
    <property type="match status" value="1"/>
</dbReference>
<dbReference type="GO" id="GO:0097546">
    <property type="term" value="C:ciliary base"/>
    <property type="evidence" value="ECO:0007669"/>
    <property type="project" value="TreeGrafter"/>
</dbReference>
<protein>
    <recommendedName>
        <fullName evidence="9">Protein FAM183A</fullName>
    </recommendedName>
</protein>
<evidence type="ECO:0008006" key="9">
    <source>
        <dbReference type="Google" id="ProtNLM"/>
    </source>
</evidence>
<evidence type="ECO:0000313" key="7">
    <source>
        <dbReference type="EMBL" id="KAK9519613.1"/>
    </source>
</evidence>
<evidence type="ECO:0000256" key="1">
    <source>
        <dbReference type="ARBA" id="ARBA00004138"/>
    </source>
</evidence>
<dbReference type="PANTHER" id="PTHR33865">
    <property type="entry name" value="PROTEIN FAM183B"/>
    <property type="match status" value="1"/>
</dbReference>
<evidence type="ECO:0000256" key="6">
    <source>
        <dbReference type="ARBA" id="ARBA00034777"/>
    </source>
</evidence>
<evidence type="ECO:0000313" key="8">
    <source>
        <dbReference type="Proteomes" id="UP001488805"/>
    </source>
</evidence>
<proteinExistence type="inferred from homology"/>
<comment type="caution">
    <text evidence="7">The sequence shown here is derived from an EMBL/GenBank/DDBJ whole genome shotgun (WGS) entry which is preliminary data.</text>
</comment>
<dbReference type="PANTHER" id="PTHR33865:SF3">
    <property type="entry name" value="PROTEIN FAM183B"/>
    <property type="match status" value="1"/>
</dbReference>
<dbReference type="InterPro" id="IPR029214">
    <property type="entry name" value="CFAP144"/>
</dbReference>
<keyword evidence="5" id="KW-0966">Cell projection</keyword>
<comment type="subcellular location">
    <subcellularLocation>
        <location evidence="1">Cell projection</location>
        <location evidence="1">Cilium</location>
    </subcellularLocation>
    <subcellularLocation>
        <location evidence="2">Cytoplasm</location>
        <location evidence="2">Cytoskeleton</location>
    </subcellularLocation>
</comment>
<name>A0AAW1EAM9_ZOAVI</name>
<evidence type="ECO:0000256" key="4">
    <source>
        <dbReference type="ARBA" id="ARBA00023212"/>
    </source>
</evidence>
<sequence length="121" mass="14039">MAGKEKPNMVHQNAIHVETIRKEQTHQKLHTEFGINPYRKFHVPADNPMSRMSRKPTEAIADNSAFIEAFHKAKLEPNKKYSMPQTTSQEIGWLSTPLIPSNLYDKRLNFHRRSTAITKQE</sequence>
<accession>A0AAW1EAM9</accession>
<dbReference type="EMBL" id="JBCEZU010000434">
    <property type="protein sequence ID" value="KAK9519613.1"/>
    <property type="molecule type" value="Genomic_DNA"/>
</dbReference>
<dbReference type="GO" id="GO:0005856">
    <property type="term" value="C:cytoskeleton"/>
    <property type="evidence" value="ECO:0007669"/>
    <property type="project" value="UniProtKB-SubCell"/>
</dbReference>
<organism evidence="7 8">
    <name type="scientific">Zoarces viviparus</name>
    <name type="common">Viviparous eelpout</name>
    <name type="synonym">Blennius viviparus</name>
    <dbReference type="NCBI Taxonomy" id="48416"/>
    <lineage>
        <taxon>Eukaryota</taxon>
        <taxon>Metazoa</taxon>
        <taxon>Chordata</taxon>
        <taxon>Craniata</taxon>
        <taxon>Vertebrata</taxon>
        <taxon>Euteleostomi</taxon>
        <taxon>Actinopterygii</taxon>
        <taxon>Neopterygii</taxon>
        <taxon>Teleostei</taxon>
        <taxon>Neoteleostei</taxon>
        <taxon>Acanthomorphata</taxon>
        <taxon>Eupercaria</taxon>
        <taxon>Perciformes</taxon>
        <taxon>Cottioidei</taxon>
        <taxon>Zoarcales</taxon>
        <taxon>Zoarcidae</taxon>
        <taxon>Zoarcinae</taxon>
        <taxon>Zoarces</taxon>
    </lineage>
</organism>
<reference evidence="7 8" key="1">
    <citation type="journal article" date="2024" name="Genome Biol. Evol.">
        <title>Chromosome-level genome assembly of the viviparous eelpout Zoarces viviparus.</title>
        <authorList>
            <person name="Fuhrmann N."/>
            <person name="Brasseur M.V."/>
            <person name="Bakowski C.E."/>
            <person name="Podsiadlowski L."/>
            <person name="Prost S."/>
            <person name="Krehenwinkel H."/>
            <person name="Mayer C."/>
        </authorList>
    </citation>
    <scope>NUCLEOTIDE SEQUENCE [LARGE SCALE GENOMIC DNA]</scope>
    <source>
        <strain evidence="7">NO-MEL_2022_Ind0_liver</strain>
    </source>
</reference>
<evidence type="ECO:0000256" key="5">
    <source>
        <dbReference type="ARBA" id="ARBA00023273"/>
    </source>
</evidence>
<dbReference type="Proteomes" id="UP001488805">
    <property type="component" value="Unassembled WGS sequence"/>
</dbReference>
<evidence type="ECO:0000256" key="3">
    <source>
        <dbReference type="ARBA" id="ARBA00022490"/>
    </source>
</evidence>
<evidence type="ECO:0000256" key="2">
    <source>
        <dbReference type="ARBA" id="ARBA00004245"/>
    </source>
</evidence>
<gene>
    <name evidence="7" type="ORF">VZT92_022329</name>
</gene>
<dbReference type="AlphaFoldDB" id="A0AAW1EAM9"/>
<comment type="similarity">
    <text evidence="6">Belongs to the CFAP144 family.</text>
</comment>
<keyword evidence="3" id="KW-0963">Cytoplasm</keyword>
<keyword evidence="4" id="KW-0206">Cytoskeleton</keyword>